<reference evidence="1" key="1">
    <citation type="thesis" date="2021" institute="BYU ScholarsArchive" country="Provo, UT, USA">
        <title>Applications of and Algorithms for Genome Assembly and Genomic Analyses with an Emphasis on Marine Teleosts.</title>
        <authorList>
            <person name="Pickett B.D."/>
        </authorList>
    </citation>
    <scope>NUCLEOTIDE SEQUENCE</scope>
    <source>
        <strain evidence="1">HI-2016</strain>
    </source>
</reference>
<comment type="caution">
    <text evidence="1">The sequence shown here is derived from an EMBL/GenBank/DDBJ whole genome shotgun (WGS) entry which is preliminary data.</text>
</comment>
<accession>A0A8T2N0A9</accession>
<protein>
    <submittedName>
        <fullName evidence="1">Uncharacterized protein</fullName>
    </submittedName>
</protein>
<sequence length="59" mass="6300">MPPSPSIPLSHEHCLHLPASHCPTNTASISQHPTVPTVLPLCVKGKLPLNNAKERASML</sequence>
<dbReference type="EMBL" id="JAFBMS010000776">
    <property type="protein sequence ID" value="KAG9330037.1"/>
    <property type="molecule type" value="Genomic_DNA"/>
</dbReference>
<name>A0A8T2N0A9_9TELE</name>
<dbReference type="Proteomes" id="UP000824540">
    <property type="component" value="Unassembled WGS sequence"/>
</dbReference>
<dbReference type="AlphaFoldDB" id="A0A8T2N0A9"/>
<evidence type="ECO:0000313" key="2">
    <source>
        <dbReference type="Proteomes" id="UP000824540"/>
    </source>
</evidence>
<gene>
    <name evidence="1" type="ORF">JZ751_027459</name>
</gene>
<proteinExistence type="predicted"/>
<evidence type="ECO:0000313" key="1">
    <source>
        <dbReference type="EMBL" id="KAG9330037.1"/>
    </source>
</evidence>
<organism evidence="1 2">
    <name type="scientific">Albula glossodonta</name>
    <name type="common">roundjaw bonefish</name>
    <dbReference type="NCBI Taxonomy" id="121402"/>
    <lineage>
        <taxon>Eukaryota</taxon>
        <taxon>Metazoa</taxon>
        <taxon>Chordata</taxon>
        <taxon>Craniata</taxon>
        <taxon>Vertebrata</taxon>
        <taxon>Euteleostomi</taxon>
        <taxon>Actinopterygii</taxon>
        <taxon>Neopterygii</taxon>
        <taxon>Teleostei</taxon>
        <taxon>Albuliformes</taxon>
        <taxon>Albulidae</taxon>
        <taxon>Albula</taxon>
    </lineage>
</organism>
<keyword evidence="2" id="KW-1185">Reference proteome</keyword>